<dbReference type="InterPro" id="IPR026828">
    <property type="entry name" value="SAPC2_1/2"/>
</dbReference>
<dbReference type="Proteomes" id="UP000233100">
    <property type="component" value="Chromosome 3"/>
</dbReference>
<dbReference type="GeneTree" id="ENSGT00390000008072"/>
<keyword evidence="3" id="KW-1185">Reference proteome</keyword>
<dbReference type="PANTHER" id="PTHR14907">
    <property type="entry name" value="FI14130P"/>
    <property type="match status" value="1"/>
</dbReference>
<reference evidence="2" key="3">
    <citation type="submission" date="2025-09" db="UniProtKB">
        <authorList>
            <consortium name="Ensembl"/>
        </authorList>
    </citation>
    <scope>IDENTIFICATION</scope>
</reference>
<feature type="region of interest" description="Disordered" evidence="1">
    <location>
        <begin position="466"/>
        <end position="496"/>
    </location>
</feature>
<dbReference type="PANTHER" id="PTHR14907:SF3">
    <property type="entry name" value="SUPPRESSOR APC DOMAIN-CONTAINING PROTEIN 2"/>
    <property type="match status" value="1"/>
</dbReference>
<feature type="region of interest" description="Disordered" evidence="1">
    <location>
        <begin position="404"/>
        <end position="451"/>
    </location>
</feature>
<evidence type="ECO:0000313" key="3">
    <source>
        <dbReference type="Proteomes" id="UP000233100"/>
    </source>
</evidence>
<feature type="compositionally biased region" description="Low complexity" evidence="1">
    <location>
        <begin position="71"/>
        <end position="87"/>
    </location>
</feature>
<reference evidence="2" key="2">
    <citation type="submission" date="2025-08" db="UniProtKB">
        <authorList>
            <consortium name="Ensembl"/>
        </authorList>
    </citation>
    <scope>IDENTIFICATION</scope>
</reference>
<dbReference type="Pfam" id="PF11414">
    <property type="entry name" value="Suppressor_APC"/>
    <property type="match status" value="1"/>
</dbReference>
<name>A0A7N9CA34_MACFA</name>
<evidence type="ECO:0000256" key="1">
    <source>
        <dbReference type="SAM" id="MobiDB-lite"/>
    </source>
</evidence>
<sequence length="496" mass="51737">MLEGLRQVATAGGYLTFERFVAGLRTSLLSANCGPRDPTCAPGPAWGLRWTTSHGWSWRSPCPGPGGGPQPGAAVRPSRGARPAPRSLSGPRARAPTQVHRPAGPWRRTQCPRGNQRHTITTGMDCGLLKQMKELQQEKEVLLQGLEMMAETRLVPAAATSAGAPVLPGSEHRQRRLWGCREPPPTGAATAQGTGGGSVPGRAAGCGLCQPGPAYVLLRAPPPCPYIHLVPGLTAADYPYAEGAEPTPHPGGDRGEWAHHAVGAGEVGLSSCLRPTPSASRMWGDLWTPPSSSPCGLSGPPGQTWHSAFRAGAPSHPGSDWRAPAGPGSLGVRAPSCLTCHPGSPGLPPAGLRTEPSTRFWLLVLTYTGALLSPHGPQLLLPLSGDSGGLLHELPPPRFQRCCPGSHLQERQGSRQAALPTTASRGGLGGSDAALRLHPRPGVQGQLPSLNQGTRTRWLSLRQGQMEGVGMASKRGVPAWQRSPRDGGQTSGPGQG</sequence>
<evidence type="ECO:0000313" key="2">
    <source>
        <dbReference type="Ensembl" id="ENSMFAP00000046546.1"/>
    </source>
</evidence>
<organism evidence="2 3">
    <name type="scientific">Macaca fascicularis</name>
    <name type="common">Crab-eating macaque</name>
    <name type="synonym">Cynomolgus monkey</name>
    <dbReference type="NCBI Taxonomy" id="9541"/>
    <lineage>
        <taxon>Eukaryota</taxon>
        <taxon>Metazoa</taxon>
        <taxon>Chordata</taxon>
        <taxon>Craniata</taxon>
        <taxon>Vertebrata</taxon>
        <taxon>Euteleostomi</taxon>
        <taxon>Mammalia</taxon>
        <taxon>Eutheria</taxon>
        <taxon>Euarchontoglires</taxon>
        <taxon>Primates</taxon>
        <taxon>Haplorrhini</taxon>
        <taxon>Catarrhini</taxon>
        <taxon>Cercopithecidae</taxon>
        <taxon>Cercopithecinae</taxon>
        <taxon>Macaca</taxon>
    </lineage>
</organism>
<dbReference type="Ensembl" id="ENSMFAT00000084450.1">
    <property type="protein sequence ID" value="ENSMFAP00000046546.1"/>
    <property type="gene ID" value="ENSMFAG00000063818.1"/>
</dbReference>
<protein>
    <submittedName>
        <fullName evidence="2">Uncharacterized protein</fullName>
    </submittedName>
</protein>
<reference evidence="2 3" key="1">
    <citation type="submission" date="2013-03" db="EMBL/GenBank/DDBJ databases">
        <authorList>
            <person name="Warren W."/>
            <person name="Wilson R.K."/>
        </authorList>
    </citation>
    <scope>NUCLEOTIDE SEQUENCE</scope>
</reference>
<dbReference type="AlphaFoldDB" id="A0A7N9CA34"/>
<accession>A0A7N9CA34</accession>
<feature type="region of interest" description="Disordered" evidence="1">
    <location>
        <begin position="57"/>
        <end position="118"/>
    </location>
</feature>
<proteinExistence type="predicted"/>